<organism evidence="1 2">
    <name type="scientific">Rheinheimera lutimaris</name>
    <dbReference type="NCBI Taxonomy" id="2740584"/>
    <lineage>
        <taxon>Bacteria</taxon>
        <taxon>Pseudomonadati</taxon>
        <taxon>Pseudomonadota</taxon>
        <taxon>Gammaproteobacteria</taxon>
        <taxon>Chromatiales</taxon>
        <taxon>Chromatiaceae</taxon>
        <taxon>Rheinheimera</taxon>
    </lineage>
</organism>
<proteinExistence type="predicted"/>
<protein>
    <submittedName>
        <fullName evidence="1">Uncharacterized protein</fullName>
    </submittedName>
</protein>
<name>A0A7Y5ASU1_9GAMM</name>
<evidence type="ECO:0000313" key="2">
    <source>
        <dbReference type="Proteomes" id="UP000523161"/>
    </source>
</evidence>
<dbReference type="EMBL" id="JABSOD010000017">
    <property type="protein sequence ID" value="NRQ43803.1"/>
    <property type="molecule type" value="Genomic_DNA"/>
</dbReference>
<accession>A0A7Y5ASU1</accession>
<keyword evidence="2" id="KW-1185">Reference proteome</keyword>
<gene>
    <name evidence="1" type="ORF">HRH59_14710</name>
</gene>
<evidence type="ECO:0000313" key="1">
    <source>
        <dbReference type="EMBL" id="NRQ43803.1"/>
    </source>
</evidence>
<sequence length="264" mass="29592">MAKRNRNTLKNFFRDGAMPSAQEFADLIDSSLNTLEDGFDKSAGYGFEITVLGKHTELVSFFRDNLSEQPLWSISFDERSNALQFKQAGKALLTLTPQQRLGIGTATPASELDVAGVITQQGRQGYQPTGKRQVPANGQWHDISGPLQGCQAFEVMAGTGDKGSGHYALLQAFAINTYNPTGWWFNFLNRKKRIRMQQAYYLSRSCKLDLRWQTLEQGYCLQLRSRTDLGDNVRISYYLTRLWFDADMSQCWQDPAAGSGGSDG</sequence>
<dbReference type="AlphaFoldDB" id="A0A7Y5ASU1"/>
<comment type="caution">
    <text evidence="1">The sequence shown here is derived from an EMBL/GenBank/DDBJ whole genome shotgun (WGS) entry which is preliminary data.</text>
</comment>
<reference evidence="1 2" key="1">
    <citation type="submission" date="2020-06" db="EMBL/GenBank/DDBJ databases">
        <title>Rheinheimera sp. nov., a marine bacterium isolated from coastal.</title>
        <authorList>
            <person name="Yu Q."/>
            <person name="Qi Y."/>
            <person name="Pu J."/>
        </authorList>
    </citation>
    <scope>NUCLEOTIDE SEQUENCE [LARGE SCALE GENOMIC DNA]</scope>
    <source>
        <strain evidence="1 2">YQF-2</strain>
    </source>
</reference>
<dbReference type="Proteomes" id="UP000523161">
    <property type="component" value="Unassembled WGS sequence"/>
</dbReference>
<dbReference type="RefSeq" id="WP_173502039.1">
    <property type="nucleotide sequence ID" value="NZ_JABSOD010000017.1"/>
</dbReference>